<sequence>MLTTSGQNDTVTTLSPVDSYSARPGGASFLRRDLELSQVSRSRHGRPFDLPEPSGFGAVTWGDLLRLRHGPHSVRREALDRDYGVQRSPESTTCIFCCSSARLLASRRTASFWRAAQRELASPLPRGTCAYKKFHFAVPIAVMPATSAHGAFEKPAGMSLLERLRG</sequence>
<comment type="caution">
    <text evidence="1">The sequence shown here is derived from an EMBL/GenBank/DDBJ whole genome shotgun (WGS) entry which is preliminary data.</text>
</comment>
<dbReference type="AlphaFoldDB" id="A0A812RWC0"/>
<protein>
    <submittedName>
        <fullName evidence="1">Uncharacterized protein</fullName>
    </submittedName>
</protein>
<gene>
    <name evidence="1" type="ORF">SNAT2548_LOCUS25375</name>
</gene>
<dbReference type="Proteomes" id="UP000604046">
    <property type="component" value="Unassembled WGS sequence"/>
</dbReference>
<reference evidence="1" key="1">
    <citation type="submission" date="2021-02" db="EMBL/GenBank/DDBJ databases">
        <authorList>
            <person name="Dougan E. K."/>
            <person name="Rhodes N."/>
            <person name="Thang M."/>
            <person name="Chan C."/>
        </authorList>
    </citation>
    <scope>NUCLEOTIDE SEQUENCE</scope>
</reference>
<keyword evidence="2" id="KW-1185">Reference proteome</keyword>
<dbReference type="EMBL" id="CAJNDS010002390">
    <property type="protein sequence ID" value="CAE7458221.1"/>
    <property type="molecule type" value="Genomic_DNA"/>
</dbReference>
<organism evidence="1 2">
    <name type="scientific">Symbiodinium natans</name>
    <dbReference type="NCBI Taxonomy" id="878477"/>
    <lineage>
        <taxon>Eukaryota</taxon>
        <taxon>Sar</taxon>
        <taxon>Alveolata</taxon>
        <taxon>Dinophyceae</taxon>
        <taxon>Suessiales</taxon>
        <taxon>Symbiodiniaceae</taxon>
        <taxon>Symbiodinium</taxon>
    </lineage>
</organism>
<evidence type="ECO:0000313" key="2">
    <source>
        <dbReference type="Proteomes" id="UP000604046"/>
    </source>
</evidence>
<name>A0A812RWC0_9DINO</name>
<evidence type="ECO:0000313" key="1">
    <source>
        <dbReference type="EMBL" id="CAE7458221.1"/>
    </source>
</evidence>
<accession>A0A812RWC0</accession>
<proteinExistence type="predicted"/>